<feature type="transmembrane region" description="Helical" evidence="2">
    <location>
        <begin position="277"/>
        <end position="296"/>
    </location>
</feature>
<dbReference type="InterPro" id="IPR002656">
    <property type="entry name" value="Acyl_transf_3_dom"/>
</dbReference>
<feature type="transmembrane region" description="Helical" evidence="2">
    <location>
        <begin position="250"/>
        <end position="271"/>
    </location>
</feature>
<feature type="region of interest" description="Disordered" evidence="1">
    <location>
        <begin position="1"/>
        <end position="31"/>
    </location>
</feature>
<keyword evidence="4" id="KW-0808">Transferase</keyword>
<name>A0A9J7BN97_9BACT</name>
<keyword evidence="2" id="KW-0472">Membrane</keyword>
<feature type="transmembrane region" description="Helical" evidence="2">
    <location>
        <begin position="317"/>
        <end position="333"/>
    </location>
</feature>
<gene>
    <name evidence="4" type="ORF">MOP44_26510</name>
</gene>
<evidence type="ECO:0000256" key="2">
    <source>
        <dbReference type="SAM" id="Phobius"/>
    </source>
</evidence>
<protein>
    <submittedName>
        <fullName evidence="4">Acyltransferase</fullName>
    </submittedName>
</protein>
<dbReference type="RefSeq" id="WP_260793599.1">
    <property type="nucleotide sequence ID" value="NZ_CP093313.1"/>
</dbReference>
<dbReference type="PANTHER" id="PTHR23028:SF53">
    <property type="entry name" value="ACYL_TRANSF_3 DOMAIN-CONTAINING PROTEIN"/>
    <property type="match status" value="1"/>
</dbReference>
<dbReference type="GO" id="GO:0009103">
    <property type="term" value="P:lipopolysaccharide biosynthetic process"/>
    <property type="evidence" value="ECO:0007669"/>
    <property type="project" value="TreeGrafter"/>
</dbReference>
<feature type="transmembrane region" description="Helical" evidence="2">
    <location>
        <begin position="194"/>
        <end position="218"/>
    </location>
</feature>
<dbReference type="KEGG" id="orp:MOP44_26510"/>
<accession>A0A9J7BN97</accession>
<dbReference type="Proteomes" id="UP001059380">
    <property type="component" value="Chromosome"/>
</dbReference>
<feature type="transmembrane region" description="Helical" evidence="2">
    <location>
        <begin position="74"/>
        <end position="96"/>
    </location>
</feature>
<dbReference type="GO" id="GO:0016747">
    <property type="term" value="F:acyltransferase activity, transferring groups other than amino-acyl groups"/>
    <property type="evidence" value="ECO:0007669"/>
    <property type="project" value="InterPro"/>
</dbReference>
<keyword evidence="5" id="KW-1185">Reference proteome</keyword>
<keyword evidence="2" id="KW-0812">Transmembrane</keyword>
<reference evidence="4" key="1">
    <citation type="submission" date="2021-04" db="EMBL/GenBank/DDBJ databases">
        <title>Phylogenetic analysis of Acidobacteriaceae.</title>
        <authorList>
            <person name="Qiu L."/>
            <person name="Zhang Q."/>
        </authorList>
    </citation>
    <scope>NUCLEOTIDE SEQUENCE</scope>
    <source>
        <strain evidence="4">DSM 25168</strain>
    </source>
</reference>
<feature type="transmembrane region" description="Helical" evidence="2">
    <location>
        <begin position="148"/>
        <end position="173"/>
    </location>
</feature>
<feature type="transmembrane region" description="Helical" evidence="2">
    <location>
        <begin position="224"/>
        <end position="243"/>
    </location>
</feature>
<keyword evidence="2" id="KW-1133">Transmembrane helix</keyword>
<organism evidence="4 5">
    <name type="scientific">Occallatibacter riparius</name>
    <dbReference type="NCBI Taxonomy" id="1002689"/>
    <lineage>
        <taxon>Bacteria</taxon>
        <taxon>Pseudomonadati</taxon>
        <taxon>Acidobacteriota</taxon>
        <taxon>Terriglobia</taxon>
        <taxon>Terriglobales</taxon>
        <taxon>Acidobacteriaceae</taxon>
        <taxon>Occallatibacter</taxon>
    </lineage>
</organism>
<dbReference type="GO" id="GO:0016020">
    <property type="term" value="C:membrane"/>
    <property type="evidence" value="ECO:0007669"/>
    <property type="project" value="TreeGrafter"/>
</dbReference>
<sequence length="380" mass="42723">MTTGEQREGLDREPAPSLHDDLVGTPTPSRPARPTWLPSYIPELQGLRGIAVLLVVLYHSHPRFQRTPFYSASLWGWTGVNLFFVLSGFLITSILLESREKPHYFRNFYARRALRIWPVYLLALAVCYLKADWFVGMPVAQAIRTAPWWAYLLFIQNLFHLDLPAGLGPTWSLAIEEQYYLLWAPLVRVLRKPWMLAGALATALIASPLFRTTHFVWITKTHTLTHLDGIAMGSLLALGLYTVAWGRRTWLILGLCAIVIGFTLAGTVAGGTAFLDSALTCGFGGAVLSSIAATGFRNPVNALLRRGPLPFYGRISYGMYMTHIMVFIYYGWFDARMDAYGTLGDLAVVAFRLAVCTAVATILWYGFESRILKLKRYFER</sequence>
<evidence type="ECO:0000259" key="3">
    <source>
        <dbReference type="Pfam" id="PF01757"/>
    </source>
</evidence>
<dbReference type="EMBL" id="CP093313">
    <property type="protein sequence ID" value="UWZ84095.1"/>
    <property type="molecule type" value="Genomic_DNA"/>
</dbReference>
<feature type="transmembrane region" description="Helical" evidence="2">
    <location>
        <begin position="345"/>
        <end position="367"/>
    </location>
</feature>
<feature type="compositionally biased region" description="Basic and acidic residues" evidence="1">
    <location>
        <begin position="1"/>
        <end position="22"/>
    </location>
</feature>
<evidence type="ECO:0000256" key="1">
    <source>
        <dbReference type="SAM" id="MobiDB-lite"/>
    </source>
</evidence>
<keyword evidence="4" id="KW-0012">Acyltransferase</keyword>
<feature type="transmembrane region" description="Helical" evidence="2">
    <location>
        <begin position="117"/>
        <end position="136"/>
    </location>
</feature>
<dbReference type="Pfam" id="PF01757">
    <property type="entry name" value="Acyl_transf_3"/>
    <property type="match status" value="1"/>
</dbReference>
<dbReference type="PANTHER" id="PTHR23028">
    <property type="entry name" value="ACETYLTRANSFERASE"/>
    <property type="match status" value="1"/>
</dbReference>
<dbReference type="AlphaFoldDB" id="A0A9J7BN97"/>
<proteinExistence type="predicted"/>
<feature type="domain" description="Acyltransferase 3" evidence="3">
    <location>
        <begin position="42"/>
        <end position="363"/>
    </location>
</feature>
<evidence type="ECO:0000313" key="5">
    <source>
        <dbReference type="Proteomes" id="UP001059380"/>
    </source>
</evidence>
<dbReference type="InterPro" id="IPR050879">
    <property type="entry name" value="Acyltransferase_3"/>
</dbReference>
<evidence type="ECO:0000313" key="4">
    <source>
        <dbReference type="EMBL" id="UWZ84095.1"/>
    </source>
</evidence>